<evidence type="ECO:0000313" key="1">
    <source>
        <dbReference type="EMBL" id="CUX59238.1"/>
    </source>
</evidence>
<organism evidence="1 2">
    <name type="scientific">Agrobacterium genomosp. 13 str. CFBP 6927</name>
    <dbReference type="NCBI Taxonomy" id="1183428"/>
    <lineage>
        <taxon>Bacteria</taxon>
        <taxon>Pseudomonadati</taxon>
        <taxon>Pseudomonadota</taxon>
        <taxon>Alphaproteobacteria</taxon>
        <taxon>Hyphomicrobiales</taxon>
        <taxon>Rhizobiaceae</taxon>
        <taxon>Rhizobium/Agrobacterium group</taxon>
        <taxon>Agrobacterium</taxon>
        <taxon>Agrobacterium tumefaciens complex</taxon>
    </lineage>
</organism>
<keyword evidence="2" id="KW-1185">Reference proteome</keyword>
<reference evidence="1 2" key="1">
    <citation type="submission" date="2016-01" db="EMBL/GenBank/DDBJ databases">
        <authorList>
            <person name="Regsiter A."/>
            <person name="william w."/>
        </authorList>
    </citation>
    <scope>NUCLEOTIDE SEQUENCE [LARGE SCALE GENOMIC DNA]</scope>
    <source>
        <strain evidence="1 2">CFBP 6927</strain>
    </source>
</reference>
<accession>A0ABM9VLK4</accession>
<sequence length="57" mass="6265">MRSCPETKRPSQYDNLCAFLKSTSLRLGTPTGLAKQPINGMLCALSDFRKDHHGSQG</sequence>
<dbReference type="EMBL" id="FBWH01000044">
    <property type="protein sequence ID" value="CUX59238.1"/>
    <property type="molecule type" value="Genomic_DNA"/>
</dbReference>
<dbReference type="Proteomes" id="UP000191812">
    <property type="component" value="Unassembled WGS sequence"/>
</dbReference>
<proteinExistence type="predicted"/>
<evidence type="ECO:0008006" key="3">
    <source>
        <dbReference type="Google" id="ProtNLM"/>
    </source>
</evidence>
<gene>
    <name evidence="1" type="ORF">AGR13a_Lc50026</name>
</gene>
<protein>
    <recommendedName>
        <fullName evidence="3">Transposase</fullName>
    </recommendedName>
</protein>
<comment type="caution">
    <text evidence="1">The sequence shown here is derived from an EMBL/GenBank/DDBJ whole genome shotgun (WGS) entry which is preliminary data.</text>
</comment>
<evidence type="ECO:0000313" key="2">
    <source>
        <dbReference type="Proteomes" id="UP000191812"/>
    </source>
</evidence>
<name>A0ABM9VLK4_9HYPH</name>